<organism evidence="4 5">
    <name type="scientific">Nocardioides vastitatis</name>
    <dbReference type="NCBI Taxonomy" id="2568655"/>
    <lineage>
        <taxon>Bacteria</taxon>
        <taxon>Bacillati</taxon>
        <taxon>Actinomycetota</taxon>
        <taxon>Actinomycetes</taxon>
        <taxon>Propionibacteriales</taxon>
        <taxon>Nocardioidaceae</taxon>
        <taxon>Nocardioides</taxon>
    </lineage>
</organism>
<feature type="chain" id="PRO_5047264976" evidence="2">
    <location>
        <begin position="26"/>
        <end position="252"/>
    </location>
</feature>
<dbReference type="PROSITE" id="PS51257">
    <property type="entry name" value="PROKAR_LIPOPROTEIN"/>
    <property type="match status" value="1"/>
</dbReference>
<accession>A0ABW0ZE56</accession>
<dbReference type="Pfam" id="PF03734">
    <property type="entry name" value="YkuD"/>
    <property type="match status" value="1"/>
</dbReference>
<keyword evidence="5" id="KW-1185">Reference proteome</keyword>
<feature type="signal peptide" evidence="2">
    <location>
        <begin position="1"/>
        <end position="25"/>
    </location>
</feature>
<feature type="domain" description="L,D-TPase catalytic" evidence="3">
    <location>
        <begin position="98"/>
        <end position="245"/>
    </location>
</feature>
<evidence type="ECO:0000256" key="1">
    <source>
        <dbReference type="SAM" id="MobiDB-lite"/>
    </source>
</evidence>
<evidence type="ECO:0000313" key="4">
    <source>
        <dbReference type="EMBL" id="MFC5728332.1"/>
    </source>
</evidence>
<evidence type="ECO:0000313" key="5">
    <source>
        <dbReference type="Proteomes" id="UP001596072"/>
    </source>
</evidence>
<sequence length="252" mass="28204">MRWRQWLVPALLWVLALTACTTPNAAPDAVPAATSTATSTATPTAPRASSAATSTEWAARIPARTRQVVRTISSDRWCTRVHCTVTQAWAKSHGRWTMVREFRSSIGPQGWGKTRKDDGRTPVGVFRIKITFSTTATNPGRMPWRRRLPTSNVTDDNGRLYNTWVEEPWRTDGDRPSMRSGFVVDYNHVRLRAGAGPAPVQGAGSGIFYHTSRPGRPWEPSEGCTRVGDPRDMRWLLTWLRPGTRPRVVQNL</sequence>
<dbReference type="CDD" id="cd16913">
    <property type="entry name" value="YkuD_like"/>
    <property type="match status" value="1"/>
</dbReference>
<keyword evidence="2" id="KW-0732">Signal</keyword>
<reference evidence="5" key="1">
    <citation type="journal article" date="2019" name="Int. J. Syst. Evol. Microbiol.">
        <title>The Global Catalogue of Microorganisms (GCM) 10K type strain sequencing project: providing services to taxonomists for standard genome sequencing and annotation.</title>
        <authorList>
            <consortium name="The Broad Institute Genomics Platform"/>
            <consortium name="The Broad Institute Genome Sequencing Center for Infectious Disease"/>
            <person name="Wu L."/>
            <person name="Ma J."/>
        </authorList>
    </citation>
    <scope>NUCLEOTIDE SEQUENCE [LARGE SCALE GENOMIC DNA]</scope>
    <source>
        <strain evidence="5">YIM 94188</strain>
    </source>
</reference>
<dbReference type="Proteomes" id="UP001596072">
    <property type="component" value="Unassembled WGS sequence"/>
</dbReference>
<dbReference type="PANTHER" id="PTHR38589:SF1">
    <property type="entry name" value="BLR0621 PROTEIN"/>
    <property type="match status" value="1"/>
</dbReference>
<feature type="compositionally biased region" description="Low complexity" evidence="1">
    <location>
        <begin position="27"/>
        <end position="55"/>
    </location>
</feature>
<dbReference type="RefSeq" id="WP_136436625.1">
    <property type="nucleotide sequence ID" value="NZ_JBHSNS010000001.1"/>
</dbReference>
<feature type="region of interest" description="Disordered" evidence="1">
    <location>
        <begin position="27"/>
        <end position="57"/>
    </location>
</feature>
<gene>
    <name evidence="4" type="ORF">ACFPQB_05345</name>
</gene>
<evidence type="ECO:0000256" key="2">
    <source>
        <dbReference type="SAM" id="SignalP"/>
    </source>
</evidence>
<evidence type="ECO:0000259" key="3">
    <source>
        <dbReference type="Pfam" id="PF03734"/>
    </source>
</evidence>
<name>A0ABW0ZE56_9ACTN</name>
<dbReference type="PANTHER" id="PTHR38589">
    <property type="entry name" value="BLR0621 PROTEIN"/>
    <property type="match status" value="1"/>
</dbReference>
<proteinExistence type="predicted"/>
<dbReference type="InterPro" id="IPR005490">
    <property type="entry name" value="LD_TPept_cat_dom"/>
</dbReference>
<dbReference type="EMBL" id="JBHSNS010000001">
    <property type="protein sequence ID" value="MFC5728332.1"/>
    <property type="molecule type" value="Genomic_DNA"/>
</dbReference>
<protein>
    <submittedName>
        <fullName evidence="4">L,D-transpeptidase family protein</fullName>
    </submittedName>
</protein>
<comment type="caution">
    <text evidence="4">The sequence shown here is derived from an EMBL/GenBank/DDBJ whole genome shotgun (WGS) entry which is preliminary data.</text>
</comment>